<sequence length="385" mass="40088">MPNITAADTAANTIPFPAATFTEAIDDSPASPAKKVTCTDRAEDTSWVLRTQRKTSGAGKGKGRDTGPSGINTVALASATGTSPQVQYVLNVLRTPPTHSKRPRRWGCSQSQSPTPAQCIKEIKTGHHESDLEDGEIPEGNPLQHELSDESDDLADYIKFPPLVATGSSKPSIYQAAGTVLAPLTTYADAAKGNRCIVPNLPVPATPSPTPDPDGSCAVAAAEFNARMADTPAQAALPFQAAPLTRETAAHVATSNGDNAALIDSGSTAALITDAAVGSQPSEHNTAMSVNDDKAADGDAPEDNAMPDANTVAPTGHNFVFNNNVQAAEHEAQAARDAAAAATATAAKAEQTACDARLAHQLYQQQLDANNAKCKHLCRQQRQQQ</sequence>
<evidence type="ECO:0000313" key="3">
    <source>
        <dbReference type="EMBL" id="KAJ7654154.1"/>
    </source>
</evidence>
<protein>
    <submittedName>
        <fullName evidence="3">Uncharacterized protein</fullName>
    </submittedName>
</protein>
<organism evidence="3 4">
    <name type="scientific">Mycena rosella</name>
    <name type="common">Pink bonnet</name>
    <name type="synonym">Agaricus rosellus</name>
    <dbReference type="NCBI Taxonomy" id="1033263"/>
    <lineage>
        <taxon>Eukaryota</taxon>
        <taxon>Fungi</taxon>
        <taxon>Dikarya</taxon>
        <taxon>Basidiomycota</taxon>
        <taxon>Agaricomycotina</taxon>
        <taxon>Agaricomycetes</taxon>
        <taxon>Agaricomycetidae</taxon>
        <taxon>Agaricales</taxon>
        <taxon>Marasmiineae</taxon>
        <taxon>Mycenaceae</taxon>
        <taxon>Mycena</taxon>
    </lineage>
</organism>
<evidence type="ECO:0000256" key="1">
    <source>
        <dbReference type="SAM" id="Coils"/>
    </source>
</evidence>
<feature type="region of interest" description="Disordered" evidence="2">
    <location>
        <begin position="278"/>
        <end position="299"/>
    </location>
</feature>
<keyword evidence="4" id="KW-1185">Reference proteome</keyword>
<feature type="coiled-coil region" evidence="1">
    <location>
        <begin position="325"/>
        <end position="352"/>
    </location>
</feature>
<dbReference type="EMBL" id="JARKIE010000327">
    <property type="protein sequence ID" value="KAJ7654154.1"/>
    <property type="molecule type" value="Genomic_DNA"/>
</dbReference>
<keyword evidence="1" id="KW-0175">Coiled coil</keyword>
<gene>
    <name evidence="3" type="ORF">B0H17DRAFT_1146885</name>
</gene>
<accession>A0AAD7G0B8</accession>
<feature type="compositionally biased region" description="Polar residues" evidence="2">
    <location>
        <begin position="279"/>
        <end position="289"/>
    </location>
</feature>
<feature type="region of interest" description="Disordered" evidence="2">
    <location>
        <begin position="49"/>
        <end position="74"/>
    </location>
</feature>
<reference evidence="3" key="1">
    <citation type="submission" date="2023-03" db="EMBL/GenBank/DDBJ databases">
        <title>Massive genome expansion in bonnet fungi (Mycena s.s.) driven by repeated elements and novel gene families across ecological guilds.</title>
        <authorList>
            <consortium name="Lawrence Berkeley National Laboratory"/>
            <person name="Harder C.B."/>
            <person name="Miyauchi S."/>
            <person name="Viragh M."/>
            <person name="Kuo A."/>
            <person name="Thoen E."/>
            <person name="Andreopoulos B."/>
            <person name="Lu D."/>
            <person name="Skrede I."/>
            <person name="Drula E."/>
            <person name="Henrissat B."/>
            <person name="Morin E."/>
            <person name="Kohler A."/>
            <person name="Barry K."/>
            <person name="LaButti K."/>
            <person name="Morin E."/>
            <person name="Salamov A."/>
            <person name="Lipzen A."/>
            <person name="Mereny Z."/>
            <person name="Hegedus B."/>
            <person name="Baldrian P."/>
            <person name="Stursova M."/>
            <person name="Weitz H."/>
            <person name="Taylor A."/>
            <person name="Grigoriev I.V."/>
            <person name="Nagy L.G."/>
            <person name="Martin F."/>
            <person name="Kauserud H."/>
        </authorList>
    </citation>
    <scope>NUCLEOTIDE SEQUENCE</scope>
    <source>
        <strain evidence="3">CBHHK067</strain>
    </source>
</reference>
<evidence type="ECO:0000256" key="2">
    <source>
        <dbReference type="SAM" id="MobiDB-lite"/>
    </source>
</evidence>
<proteinExistence type="predicted"/>
<comment type="caution">
    <text evidence="3">The sequence shown here is derived from an EMBL/GenBank/DDBJ whole genome shotgun (WGS) entry which is preliminary data.</text>
</comment>
<dbReference type="AlphaFoldDB" id="A0AAD7G0B8"/>
<evidence type="ECO:0000313" key="4">
    <source>
        <dbReference type="Proteomes" id="UP001221757"/>
    </source>
</evidence>
<name>A0AAD7G0B8_MYCRO</name>
<dbReference type="Proteomes" id="UP001221757">
    <property type="component" value="Unassembled WGS sequence"/>
</dbReference>
<feature type="region of interest" description="Disordered" evidence="2">
    <location>
        <begin position="96"/>
        <end position="116"/>
    </location>
</feature>